<name>A0A3A8BAQ3_9RHOB</name>
<dbReference type="Proteomes" id="UP000281128">
    <property type="component" value="Unassembled WGS sequence"/>
</dbReference>
<evidence type="ECO:0000259" key="7">
    <source>
        <dbReference type="Pfam" id="PF07219"/>
    </source>
</evidence>
<keyword evidence="3 6" id="KW-1133">Transmembrane helix</keyword>
<dbReference type="OrthoDB" id="9798343at2"/>
<evidence type="ECO:0000256" key="6">
    <source>
        <dbReference type="SAM" id="Phobius"/>
    </source>
</evidence>
<dbReference type="RefSeq" id="WP_121163308.1">
    <property type="nucleotide sequence ID" value="NZ_RAPE01000001.1"/>
</dbReference>
<dbReference type="PIRSF" id="PIRSF031802">
    <property type="entry name" value="UCP031802"/>
    <property type="match status" value="1"/>
</dbReference>
<evidence type="ECO:0000256" key="1">
    <source>
        <dbReference type="ARBA" id="ARBA00004370"/>
    </source>
</evidence>
<sequence length="496" mass="54090">MLWSIVKIAIFLALVVGASFGASYLLDLDGGVRIVLGGIELNLTPLKAVIGFVLLLLVVWLLLKLASLLIAVLKFINGDETAISRYFDRNRQEKGYRALSEGMMALASGEGGVALARANKAERYLRKPELTNLVIAQAAEMSGNRAKAEAVYKRMLADSRTRFVGVRGLLQQRLEDGETDTALELAKKAFGLKPSHAEVQDTLLRLQTDKADWSGARATLNAKLKHGNLPRDVHKRRDAVLALSEAREVAEAGRDIEARETAIEANRLSPHLAPAAVMAAQSYIDQGNKRHAARVLRKAWSAQPHPDLAAAFARIEPDETPEERLKRFRPLIKAMPDHRETKLLEAELHIAAEDFPAARRALGDLPETDPDARVLTIMAAVERGEGAPDAVVKGWLARALSAPRGPQWICDNCQHIHADWLPACEHCHAFDTLEWKSPPAHTVTTPTGVEMLPLIVGQIEGRGNAPEAGDPDKPDVLDAEIVTDAEAEKPAAPTTN</sequence>
<evidence type="ECO:0000256" key="5">
    <source>
        <dbReference type="SAM" id="MobiDB-lite"/>
    </source>
</evidence>
<comment type="caution">
    <text evidence="8">The sequence shown here is derived from an EMBL/GenBank/DDBJ whole genome shotgun (WGS) entry which is preliminary data.</text>
</comment>
<keyword evidence="2 6" id="KW-0812">Transmembrane</keyword>
<dbReference type="EMBL" id="RAPE01000001">
    <property type="protein sequence ID" value="RKF16304.1"/>
    <property type="molecule type" value="Genomic_DNA"/>
</dbReference>
<evidence type="ECO:0000256" key="3">
    <source>
        <dbReference type="ARBA" id="ARBA00022989"/>
    </source>
</evidence>
<dbReference type="GO" id="GO:0016020">
    <property type="term" value="C:membrane"/>
    <property type="evidence" value="ECO:0007669"/>
    <property type="project" value="UniProtKB-SubCell"/>
</dbReference>
<dbReference type="SUPFAM" id="SSF48452">
    <property type="entry name" value="TPR-like"/>
    <property type="match status" value="1"/>
</dbReference>
<keyword evidence="4 6" id="KW-0472">Membrane</keyword>
<dbReference type="AlphaFoldDB" id="A0A3A8BAQ3"/>
<organism evidence="8 9">
    <name type="scientific">Roseovarius spongiae</name>
    <dbReference type="NCBI Taxonomy" id="2320272"/>
    <lineage>
        <taxon>Bacteria</taxon>
        <taxon>Pseudomonadati</taxon>
        <taxon>Pseudomonadota</taxon>
        <taxon>Alphaproteobacteria</taxon>
        <taxon>Rhodobacterales</taxon>
        <taxon>Roseobacteraceae</taxon>
        <taxon>Roseovarius</taxon>
    </lineage>
</organism>
<gene>
    <name evidence="8" type="ORF">D6850_01720</name>
</gene>
<keyword evidence="9" id="KW-1185">Reference proteome</keyword>
<evidence type="ECO:0000256" key="2">
    <source>
        <dbReference type="ARBA" id="ARBA00022692"/>
    </source>
</evidence>
<dbReference type="InterPro" id="IPR010817">
    <property type="entry name" value="HemY_N"/>
</dbReference>
<evidence type="ECO:0000256" key="4">
    <source>
        <dbReference type="ARBA" id="ARBA00023136"/>
    </source>
</evidence>
<evidence type="ECO:0000313" key="8">
    <source>
        <dbReference type="EMBL" id="RKF16304.1"/>
    </source>
</evidence>
<dbReference type="Pfam" id="PF07219">
    <property type="entry name" value="HemY_N"/>
    <property type="match status" value="1"/>
</dbReference>
<accession>A0A3A8BAQ3</accession>
<feature type="region of interest" description="Disordered" evidence="5">
    <location>
        <begin position="461"/>
        <end position="496"/>
    </location>
</feature>
<dbReference type="InterPro" id="IPR016982">
    <property type="entry name" value="Mms48"/>
</dbReference>
<evidence type="ECO:0000313" key="9">
    <source>
        <dbReference type="Proteomes" id="UP000281128"/>
    </source>
</evidence>
<reference evidence="8 9" key="1">
    <citation type="submission" date="2018-09" db="EMBL/GenBank/DDBJ databases">
        <title>Roseovarius spongiae sp. nov., isolated from a marine sponge.</title>
        <authorList>
            <person name="Zhuang L."/>
            <person name="Luo L."/>
        </authorList>
    </citation>
    <scope>NUCLEOTIDE SEQUENCE [LARGE SCALE GENOMIC DNA]</scope>
    <source>
        <strain evidence="8 9">HN-E21</strain>
    </source>
</reference>
<proteinExistence type="predicted"/>
<feature type="domain" description="HemY N-terminal" evidence="7">
    <location>
        <begin position="30"/>
        <end position="143"/>
    </location>
</feature>
<dbReference type="Pfam" id="PF14559">
    <property type="entry name" value="TPR_19"/>
    <property type="match status" value="1"/>
</dbReference>
<protein>
    <submittedName>
        <fullName evidence="8">Heme biosynthesis protein HemY</fullName>
    </submittedName>
</protein>
<dbReference type="InterPro" id="IPR011990">
    <property type="entry name" value="TPR-like_helical_dom_sf"/>
</dbReference>
<comment type="subcellular location">
    <subcellularLocation>
        <location evidence="1">Membrane</location>
    </subcellularLocation>
</comment>
<dbReference type="Gene3D" id="1.25.40.10">
    <property type="entry name" value="Tetratricopeptide repeat domain"/>
    <property type="match status" value="1"/>
</dbReference>
<feature type="transmembrane region" description="Helical" evidence="6">
    <location>
        <begin position="45"/>
        <end position="63"/>
    </location>
</feature>